<keyword evidence="1" id="KW-1133">Transmembrane helix</keyword>
<evidence type="ECO:0000256" key="1">
    <source>
        <dbReference type="SAM" id="Phobius"/>
    </source>
</evidence>
<evidence type="ECO:0000313" key="2">
    <source>
        <dbReference type="EMBL" id="PWN88847.1"/>
    </source>
</evidence>
<dbReference type="RefSeq" id="XP_025376045.1">
    <property type="nucleotide sequence ID" value="XM_025517984.1"/>
</dbReference>
<dbReference type="AlphaFoldDB" id="A0A316YHE2"/>
<feature type="transmembrane region" description="Helical" evidence="1">
    <location>
        <begin position="112"/>
        <end position="134"/>
    </location>
</feature>
<protein>
    <submittedName>
        <fullName evidence="2">Uncharacterized protein</fullName>
    </submittedName>
</protein>
<keyword evidence="1" id="KW-0472">Membrane</keyword>
<proteinExistence type="predicted"/>
<dbReference type="GeneID" id="37039900"/>
<evidence type="ECO:0000313" key="3">
    <source>
        <dbReference type="Proteomes" id="UP000245768"/>
    </source>
</evidence>
<sequence>MSTNVDMLIPKTKGVLIGATVFLWINFVVQLADIGLSANLLANPYENYYDYYDGFYDTLDFSGSATAAVAVCAVNLIFVIVPAIYCTIITVQFAKFARCPSDLQARPNRAHGIALTVLAVLQLIVGIAGIGVAAT</sequence>
<keyword evidence="3" id="KW-1185">Reference proteome</keyword>
<dbReference type="EMBL" id="KZ819637">
    <property type="protein sequence ID" value="PWN88847.1"/>
    <property type="molecule type" value="Genomic_DNA"/>
</dbReference>
<reference evidence="2 3" key="1">
    <citation type="journal article" date="2018" name="Mol. Biol. Evol.">
        <title>Broad Genomic Sampling Reveals a Smut Pathogenic Ancestry of the Fungal Clade Ustilaginomycotina.</title>
        <authorList>
            <person name="Kijpornyongpan T."/>
            <person name="Mondo S.J."/>
            <person name="Barry K."/>
            <person name="Sandor L."/>
            <person name="Lee J."/>
            <person name="Lipzen A."/>
            <person name="Pangilinan J."/>
            <person name="LaButti K."/>
            <person name="Hainaut M."/>
            <person name="Henrissat B."/>
            <person name="Grigoriev I.V."/>
            <person name="Spatafora J.W."/>
            <person name="Aime M.C."/>
        </authorList>
    </citation>
    <scope>NUCLEOTIDE SEQUENCE [LARGE SCALE GENOMIC DNA]</scope>
    <source>
        <strain evidence="2 3">MCA 4198</strain>
    </source>
</reference>
<organism evidence="2 3">
    <name type="scientific">Acaromyces ingoldii</name>
    <dbReference type="NCBI Taxonomy" id="215250"/>
    <lineage>
        <taxon>Eukaryota</taxon>
        <taxon>Fungi</taxon>
        <taxon>Dikarya</taxon>
        <taxon>Basidiomycota</taxon>
        <taxon>Ustilaginomycotina</taxon>
        <taxon>Exobasidiomycetes</taxon>
        <taxon>Exobasidiales</taxon>
        <taxon>Cryptobasidiaceae</taxon>
        <taxon>Acaromyces</taxon>
    </lineage>
</organism>
<dbReference type="Proteomes" id="UP000245768">
    <property type="component" value="Unassembled WGS sequence"/>
</dbReference>
<keyword evidence="1" id="KW-0812">Transmembrane</keyword>
<dbReference type="InParanoid" id="A0A316YHE2"/>
<gene>
    <name evidence="2" type="ORF">FA10DRAFT_131205</name>
</gene>
<feature type="transmembrane region" description="Helical" evidence="1">
    <location>
        <begin position="61"/>
        <end position="91"/>
    </location>
</feature>
<feature type="transmembrane region" description="Helical" evidence="1">
    <location>
        <begin position="21"/>
        <end position="41"/>
    </location>
</feature>
<name>A0A316YHE2_9BASI</name>
<accession>A0A316YHE2</accession>